<dbReference type="Proteomes" id="UP000078492">
    <property type="component" value="Unassembled WGS sequence"/>
</dbReference>
<name>A0A151JNB7_9HYME</name>
<dbReference type="GO" id="GO:0005634">
    <property type="term" value="C:nucleus"/>
    <property type="evidence" value="ECO:0007669"/>
    <property type="project" value="UniProtKB-SubCell"/>
</dbReference>
<protein>
    <recommendedName>
        <fullName evidence="8">DDE Tnp4 domain-containing protein</fullName>
    </recommendedName>
</protein>
<dbReference type="PANTHER" id="PTHR22930:SF269">
    <property type="entry name" value="NUCLEASE HARBI1-LIKE PROTEIN"/>
    <property type="match status" value="1"/>
</dbReference>
<comment type="subcellular location">
    <subcellularLocation>
        <location evidence="2">Nucleus</location>
    </subcellularLocation>
</comment>
<evidence type="ECO:0000256" key="5">
    <source>
        <dbReference type="ARBA" id="ARBA00022723"/>
    </source>
</evidence>
<dbReference type="EMBL" id="KQ978854">
    <property type="protein sequence ID" value="KYN27949.1"/>
    <property type="molecule type" value="Genomic_DNA"/>
</dbReference>
<dbReference type="InterPro" id="IPR045249">
    <property type="entry name" value="HARBI1-like"/>
</dbReference>
<dbReference type="InterPro" id="IPR027806">
    <property type="entry name" value="HARBI1_dom"/>
</dbReference>
<evidence type="ECO:0000313" key="9">
    <source>
        <dbReference type="EMBL" id="KYN27949.1"/>
    </source>
</evidence>
<evidence type="ECO:0000259" key="8">
    <source>
        <dbReference type="Pfam" id="PF13359"/>
    </source>
</evidence>
<keyword evidence="6" id="KW-0378">Hydrolase</keyword>
<dbReference type="AlphaFoldDB" id="A0A151JNB7"/>
<dbReference type="STRING" id="471704.A0A151JNB7"/>
<evidence type="ECO:0000313" key="10">
    <source>
        <dbReference type="Proteomes" id="UP000078492"/>
    </source>
</evidence>
<sequence length="262" mass="30919">MFTIYLKLKRLKNAKKQKRKCWVRPIFRLERRRLQGASDNLVREMQLNDPDKYFNYFRMSSETFRRLLALVGPLITKQEYIREPIPPRTRLEVTLRYLASRDSMTSISYAFRIGHNISKIIAETCEVIWTTLKEEVFLQPNETNWQTINEDFDKHWNFPHCIGAINGKHIVANSGSCFYNYKGNHSINKENFNYRLSRARRVVESAFGILAVGWRIFHRSIIACTSTVQKIVQAAIVLLLLRKNICHCEKDAMKFLVLQIMR</sequence>
<dbReference type="GO" id="GO:0016787">
    <property type="term" value="F:hydrolase activity"/>
    <property type="evidence" value="ECO:0007669"/>
    <property type="project" value="UniProtKB-KW"/>
</dbReference>
<evidence type="ECO:0000256" key="7">
    <source>
        <dbReference type="ARBA" id="ARBA00023242"/>
    </source>
</evidence>
<keyword evidence="7" id="KW-0539">Nucleus</keyword>
<evidence type="ECO:0000256" key="1">
    <source>
        <dbReference type="ARBA" id="ARBA00001968"/>
    </source>
</evidence>
<evidence type="ECO:0000256" key="6">
    <source>
        <dbReference type="ARBA" id="ARBA00022801"/>
    </source>
</evidence>
<proteinExistence type="inferred from homology"/>
<reference evidence="9 10" key="1">
    <citation type="submission" date="2015-09" db="EMBL/GenBank/DDBJ databases">
        <title>Trachymyrmex cornetzi WGS genome.</title>
        <authorList>
            <person name="Nygaard S."/>
            <person name="Hu H."/>
            <person name="Boomsma J."/>
            <person name="Zhang G."/>
        </authorList>
    </citation>
    <scope>NUCLEOTIDE SEQUENCE [LARGE SCALE GENOMIC DNA]</scope>
    <source>
        <strain evidence="9">Tcor2-1</strain>
        <tissue evidence="9">Whole body</tissue>
    </source>
</reference>
<dbReference type="GO" id="GO:0004518">
    <property type="term" value="F:nuclease activity"/>
    <property type="evidence" value="ECO:0007669"/>
    <property type="project" value="UniProtKB-KW"/>
</dbReference>
<comment type="similarity">
    <text evidence="3">Belongs to the HARBI1 family.</text>
</comment>
<dbReference type="GO" id="GO:0046872">
    <property type="term" value="F:metal ion binding"/>
    <property type="evidence" value="ECO:0007669"/>
    <property type="project" value="UniProtKB-KW"/>
</dbReference>
<keyword evidence="10" id="KW-1185">Reference proteome</keyword>
<gene>
    <name evidence="9" type="ORF">ALC57_02648</name>
</gene>
<evidence type="ECO:0000256" key="3">
    <source>
        <dbReference type="ARBA" id="ARBA00006958"/>
    </source>
</evidence>
<keyword evidence="5" id="KW-0479">Metal-binding</keyword>
<evidence type="ECO:0000256" key="4">
    <source>
        <dbReference type="ARBA" id="ARBA00022722"/>
    </source>
</evidence>
<organism evidence="9 10">
    <name type="scientific">Trachymyrmex cornetzi</name>
    <dbReference type="NCBI Taxonomy" id="471704"/>
    <lineage>
        <taxon>Eukaryota</taxon>
        <taxon>Metazoa</taxon>
        <taxon>Ecdysozoa</taxon>
        <taxon>Arthropoda</taxon>
        <taxon>Hexapoda</taxon>
        <taxon>Insecta</taxon>
        <taxon>Pterygota</taxon>
        <taxon>Neoptera</taxon>
        <taxon>Endopterygota</taxon>
        <taxon>Hymenoptera</taxon>
        <taxon>Apocrita</taxon>
        <taxon>Aculeata</taxon>
        <taxon>Formicoidea</taxon>
        <taxon>Formicidae</taxon>
        <taxon>Myrmicinae</taxon>
        <taxon>Trachymyrmex</taxon>
    </lineage>
</organism>
<dbReference type="PANTHER" id="PTHR22930">
    <property type="match status" value="1"/>
</dbReference>
<feature type="domain" description="DDE Tnp4" evidence="8">
    <location>
        <begin position="186"/>
        <end position="238"/>
    </location>
</feature>
<accession>A0A151JNB7</accession>
<evidence type="ECO:0000256" key="2">
    <source>
        <dbReference type="ARBA" id="ARBA00004123"/>
    </source>
</evidence>
<comment type="cofactor">
    <cofactor evidence="1">
        <name>a divalent metal cation</name>
        <dbReference type="ChEBI" id="CHEBI:60240"/>
    </cofactor>
</comment>
<keyword evidence="4" id="KW-0540">Nuclease</keyword>
<dbReference type="Pfam" id="PF13359">
    <property type="entry name" value="DDE_Tnp_4"/>
    <property type="match status" value="1"/>
</dbReference>